<dbReference type="InterPro" id="IPR001633">
    <property type="entry name" value="EAL_dom"/>
</dbReference>
<keyword evidence="6" id="KW-1185">Reference proteome</keyword>
<dbReference type="PATRIC" id="fig|1232683.4.peg.2290"/>
<dbReference type="CDD" id="cd01948">
    <property type="entry name" value="EAL"/>
    <property type="match status" value="1"/>
</dbReference>
<dbReference type="SUPFAM" id="SSF141868">
    <property type="entry name" value="EAL domain-like"/>
    <property type="match status" value="1"/>
</dbReference>
<keyword evidence="1" id="KW-1133">Transmembrane helix</keyword>
<feature type="domain" description="EAL" evidence="2">
    <location>
        <begin position="407"/>
        <end position="660"/>
    </location>
</feature>
<dbReference type="PANTHER" id="PTHR33121:SF70">
    <property type="entry name" value="SIGNALING PROTEIN YKOW"/>
    <property type="match status" value="1"/>
</dbReference>
<dbReference type="Gene3D" id="6.10.340.10">
    <property type="match status" value="1"/>
</dbReference>
<dbReference type="InterPro" id="IPR035919">
    <property type="entry name" value="EAL_sf"/>
</dbReference>
<dbReference type="STRING" id="1232683.ADIMK_2331"/>
<protein>
    <submittedName>
        <fullName evidence="5">Diguanylate cyclase</fullName>
    </submittedName>
</protein>
<evidence type="ECO:0000313" key="6">
    <source>
        <dbReference type="Proteomes" id="UP000028252"/>
    </source>
</evidence>
<dbReference type="SMART" id="SM00052">
    <property type="entry name" value="EAL"/>
    <property type="match status" value="1"/>
</dbReference>
<evidence type="ECO:0000259" key="3">
    <source>
        <dbReference type="PROSITE" id="PS50885"/>
    </source>
</evidence>
<dbReference type="InterPro" id="IPR050706">
    <property type="entry name" value="Cyclic-di-GMP_PDE-like"/>
</dbReference>
<dbReference type="PANTHER" id="PTHR33121">
    <property type="entry name" value="CYCLIC DI-GMP PHOSPHODIESTERASE PDEF"/>
    <property type="match status" value="1"/>
</dbReference>
<organism evidence="5 6">
    <name type="scientific">Marinobacterium lacunae</name>
    <dbReference type="NCBI Taxonomy" id="1232683"/>
    <lineage>
        <taxon>Bacteria</taxon>
        <taxon>Pseudomonadati</taxon>
        <taxon>Pseudomonadota</taxon>
        <taxon>Gammaproteobacteria</taxon>
        <taxon>Oceanospirillales</taxon>
        <taxon>Oceanospirillaceae</taxon>
        <taxon>Marinobacterium</taxon>
    </lineage>
</organism>
<dbReference type="GO" id="GO:0016020">
    <property type="term" value="C:membrane"/>
    <property type="evidence" value="ECO:0007669"/>
    <property type="project" value="InterPro"/>
</dbReference>
<feature type="transmembrane region" description="Helical" evidence="1">
    <location>
        <begin position="139"/>
        <end position="162"/>
    </location>
</feature>
<dbReference type="Pfam" id="PF00990">
    <property type="entry name" value="GGDEF"/>
    <property type="match status" value="1"/>
</dbReference>
<dbReference type="PROSITE" id="PS50887">
    <property type="entry name" value="GGDEF"/>
    <property type="match status" value="1"/>
</dbReference>
<dbReference type="InterPro" id="IPR003660">
    <property type="entry name" value="HAMP_dom"/>
</dbReference>
<name>A0A081FYE7_9GAMM</name>
<reference evidence="5 6" key="1">
    <citation type="submission" date="2014-04" db="EMBL/GenBank/DDBJ databases">
        <title>Marinobacterium kochiensis sp. nov., isolated from sediment sample collected from Kochi backwaters in Kerala, India.</title>
        <authorList>
            <person name="Singh A."/>
            <person name="Pinnaka A.K."/>
        </authorList>
    </citation>
    <scope>NUCLEOTIDE SEQUENCE [LARGE SCALE GENOMIC DNA]</scope>
    <source>
        <strain evidence="5 6">AK27</strain>
    </source>
</reference>
<dbReference type="InterPro" id="IPR033414">
    <property type="entry name" value="Sensor_dom"/>
</dbReference>
<dbReference type="Gene3D" id="3.30.70.270">
    <property type="match status" value="1"/>
</dbReference>
<gene>
    <name evidence="5" type="ORF">ADIMK_2331</name>
</gene>
<dbReference type="NCBIfam" id="TIGR00254">
    <property type="entry name" value="GGDEF"/>
    <property type="match status" value="1"/>
</dbReference>
<dbReference type="SMART" id="SM00267">
    <property type="entry name" value="GGDEF"/>
    <property type="match status" value="1"/>
</dbReference>
<dbReference type="GO" id="GO:0007165">
    <property type="term" value="P:signal transduction"/>
    <property type="evidence" value="ECO:0007669"/>
    <property type="project" value="InterPro"/>
</dbReference>
<dbReference type="Pfam" id="PF17149">
    <property type="entry name" value="CHASE5"/>
    <property type="match status" value="1"/>
</dbReference>
<dbReference type="InterPro" id="IPR000160">
    <property type="entry name" value="GGDEF_dom"/>
</dbReference>
<accession>A0A081FYE7</accession>
<dbReference type="PROSITE" id="PS50883">
    <property type="entry name" value="EAL"/>
    <property type="match status" value="1"/>
</dbReference>
<dbReference type="Pfam" id="PF00563">
    <property type="entry name" value="EAL"/>
    <property type="match status" value="1"/>
</dbReference>
<dbReference type="EMBL" id="JMQN01000036">
    <property type="protein sequence ID" value="KEA63552.1"/>
    <property type="molecule type" value="Genomic_DNA"/>
</dbReference>
<feature type="domain" description="GGDEF" evidence="4">
    <location>
        <begin position="263"/>
        <end position="398"/>
    </location>
</feature>
<dbReference type="SUPFAM" id="SSF55073">
    <property type="entry name" value="Nucleotide cyclase"/>
    <property type="match status" value="1"/>
</dbReference>
<keyword evidence="1" id="KW-0472">Membrane</keyword>
<dbReference type="AlphaFoldDB" id="A0A081FYE7"/>
<comment type="caution">
    <text evidence="5">The sequence shown here is derived from an EMBL/GenBank/DDBJ whole genome shotgun (WGS) entry which is preliminary data.</text>
</comment>
<dbReference type="InterPro" id="IPR043128">
    <property type="entry name" value="Rev_trsase/Diguanyl_cyclase"/>
</dbReference>
<dbReference type="PROSITE" id="PS50885">
    <property type="entry name" value="HAMP"/>
    <property type="match status" value="1"/>
</dbReference>
<evidence type="ECO:0000259" key="2">
    <source>
        <dbReference type="PROSITE" id="PS50883"/>
    </source>
</evidence>
<evidence type="ECO:0000313" key="5">
    <source>
        <dbReference type="EMBL" id="KEA63552.1"/>
    </source>
</evidence>
<evidence type="ECO:0000256" key="1">
    <source>
        <dbReference type="SAM" id="Phobius"/>
    </source>
</evidence>
<proteinExistence type="predicted"/>
<dbReference type="Proteomes" id="UP000028252">
    <property type="component" value="Unassembled WGS sequence"/>
</dbReference>
<keyword evidence="1" id="KW-0812">Transmembrane</keyword>
<sequence length="672" mass="75233">MRILASILVASGLFAVLVTGIQLYSQYRADLAILELRLNDAQSTFVRALEDAVWRLDNNLTIHTLEGVQQLPYVAYVWLETVDGAIHRQGEEVHSPYIEVYQYPLSHRFDDPPALPIPLGVLRVGVDRRPILDSLKNQAILTLALQILKTVIVSALILWILYRLLFRRLSHLQQTAKALTADDLHTPFMPETNPVDRFDELDDLCTVLDDMRLRLKAGIEGIREAQERERLLIERDSLTQLMNSKTGLAQAQTQLSIAEQKGEHLVLVAVAVKAFKPVIESLGVQYAELMIVYVAELLKKLFAEDAILARCADNQFFVTLRINGTDIEQIRTLMEKMRGDLSQPIYLHGHSIDTNCYAGIAISPGDGRDAHTLYKHALSAVYSAHAQRHRSRYLFFDPLKYETTTRRLKLTALISSAQFLEEFELHYQPIVDAKDKKLVGCEALARWCSDELGQIPPPEFIEVAEEIGLIAGLGELILQKACLQAAHWRTLAPNMIISVNVSPLQIVDAHFQQIVENALALSGLPACALKLEVTEQLMLHDEEPLMEKLRYLQSLGVRLAIDDFGSGYASLNYLCGYPFELLKIDQSFVRHMLSEPGRETLVRTIVQLAHSLGLEVVAEGVESNELSVLLTEMGCDLLQGYCFSRPLPPQTFTDQMLGGDSGCGTQVYSVGI</sequence>
<dbReference type="InterPro" id="IPR029787">
    <property type="entry name" value="Nucleotide_cyclase"/>
</dbReference>
<dbReference type="CDD" id="cd01949">
    <property type="entry name" value="GGDEF"/>
    <property type="match status" value="1"/>
</dbReference>
<dbReference type="GO" id="GO:0071111">
    <property type="term" value="F:cyclic-guanylate-specific phosphodiesterase activity"/>
    <property type="evidence" value="ECO:0007669"/>
    <property type="project" value="InterPro"/>
</dbReference>
<feature type="domain" description="HAMP" evidence="3">
    <location>
        <begin position="163"/>
        <end position="220"/>
    </location>
</feature>
<evidence type="ECO:0000259" key="4">
    <source>
        <dbReference type="PROSITE" id="PS50887"/>
    </source>
</evidence>
<dbReference type="Gene3D" id="3.20.20.450">
    <property type="entry name" value="EAL domain"/>
    <property type="match status" value="1"/>
</dbReference>
<dbReference type="eggNOG" id="COG5001">
    <property type="taxonomic scope" value="Bacteria"/>
</dbReference>